<feature type="chain" id="PRO_5019268454" description="Lipoprotein" evidence="1">
    <location>
        <begin position="20"/>
        <end position="302"/>
    </location>
</feature>
<feature type="signal peptide" evidence="1">
    <location>
        <begin position="1"/>
        <end position="19"/>
    </location>
</feature>
<dbReference type="OrthoDB" id="8448536at2"/>
<gene>
    <name evidence="2" type="ORF">EOD42_05490</name>
</gene>
<evidence type="ECO:0000313" key="2">
    <source>
        <dbReference type="EMBL" id="RVT99539.1"/>
    </source>
</evidence>
<reference evidence="2 3" key="1">
    <citation type="submission" date="2019-01" db="EMBL/GenBank/DDBJ databases">
        <authorList>
            <person name="Chen W.-M."/>
        </authorList>
    </citation>
    <scope>NUCLEOTIDE SEQUENCE [LARGE SCALE GENOMIC DNA]</scope>
    <source>
        <strain evidence="2 3">CCP-6</strain>
    </source>
</reference>
<dbReference type="Proteomes" id="UP000282957">
    <property type="component" value="Unassembled WGS sequence"/>
</dbReference>
<name>A0A437MPH7_9PROT</name>
<evidence type="ECO:0008006" key="4">
    <source>
        <dbReference type="Google" id="ProtNLM"/>
    </source>
</evidence>
<comment type="caution">
    <text evidence="2">The sequence shown here is derived from an EMBL/GenBank/DDBJ whole genome shotgun (WGS) entry which is preliminary data.</text>
</comment>
<keyword evidence="3" id="KW-1185">Reference proteome</keyword>
<evidence type="ECO:0000256" key="1">
    <source>
        <dbReference type="SAM" id="SignalP"/>
    </source>
</evidence>
<sequence>MKRRRALLAPLALAPLLLAACSNNPGSPLWGNPGRNARRLAVPLAIRVAVPTPTGALLDARGAEALAEAVAAGLQAEEIPAVRLDTPLPLDWRLEITAVNNGAAVVPRFALVNADGASQGQVDGAPVPTAVWAMAQPPALEGTARQAAPGVARLLLSIQAARAAGTADAISGGTPRIRFLPVTGAPGDGPQALAGRMREFMANLGYVVQDGAQGAQYGLTAAVRVDRPANGKQVVDLQWIVTRLDGQELGRVVQVEEVDAGRLDRFWGDIAYVAAEQASGGVMTIIRNAASPTTPVATPASR</sequence>
<organism evidence="2 3">
    <name type="scientific">Rhodovarius crocodyli</name>
    <dbReference type="NCBI Taxonomy" id="1979269"/>
    <lineage>
        <taxon>Bacteria</taxon>
        <taxon>Pseudomonadati</taxon>
        <taxon>Pseudomonadota</taxon>
        <taxon>Alphaproteobacteria</taxon>
        <taxon>Acetobacterales</taxon>
        <taxon>Roseomonadaceae</taxon>
        <taxon>Rhodovarius</taxon>
    </lineage>
</organism>
<dbReference type="RefSeq" id="WP_127786433.1">
    <property type="nucleotide sequence ID" value="NZ_SACL01000001.1"/>
</dbReference>
<dbReference type="AlphaFoldDB" id="A0A437MPH7"/>
<dbReference type="EMBL" id="SACL01000001">
    <property type="protein sequence ID" value="RVT99539.1"/>
    <property type="molecule type" value="Genomic_DNA"/>
</dbReference>
<evidence type="ECO:0000313" key="3">
    <source>
        <dbReference type="Proteomes" id="UP000282957"/>
    </source>
</evidence>
<protein>
    <recommendedName>
        <fullName evidence="4">Lipoprotein</fullName>
    </recommendedName>
</protein>
<dbReference type="PROSITE" id="PS51257">
    <property type="entry name" value="PROKAR_LIPOPROTEIN"/>
    <property type="match status" value="1"/>
</dbReference>
<keyword evidence="1" id="KW-0732">Signal</keyword>
<proteinExistence type="predicted"/>
<accession>A0A437MPH7</accession>